<organism evidence="1">
    <name type="scientific">Siphoviridae sp. ct3pR10</name>
    <dbReference type="NCBI Taxonomy" id="2826284"/>
    <lineage>
        <taxon>Viruses</taxon>
        <taxon>Duplodnaviria</taxon>
        <taxon>Heunggongvirae</taxon>
        <taxon>Uroviricota</taxon>
        <taxon>Caudoviricetes</taxon>
    </lineage>
</organism>
<proteinExistence type="predicted"/>
<dbReference type="EMBL" id="BK014759">
    <property type="protein sequence ID" value="DAD74396.1"/>
    <property type="molecule type" value="Genomic_DNA"/>
</dbReference>
<protein>
    <submittedName>
        <fullName evidence="1">Uncharacterized protein</fullName>
    </submittedName>
</protein>
<sequence>MAESFNLLRRVKSLDTAPETDGYSGVLIFAGQNEEGNNIEYFAGDRSGKVLEITNEWGSQAQADAIYRKIRGFRYQPYKAAGTTIDPSVEIGDAVTIADTYGGVFLRATDYRDTTSDLEAPSNEEIEHEFQIQSPTNRQYERFTRSVRSSLSITATKIAAEVEAREAADKAIRATLSVQADAIEARVTKVGGSSSSFGWKLLNNSWTVSGNGKEIFTVDRNGAKVEGEIRATSGKIGGFDIQKNYLSYNGQTWGGTNTRGCYIGSSGIQLGKNFKVDMSGELTASSGRFEGTVYAGSIDYGGDAGYFSGSGLSGDSVGAGKIVGNSLSTGQFTEGVNASLGYADYANGVFNGWNTPYAIGAEHIYLDGNALGTSTISYMDGNGSSRTLNVVVWRE</sequence>
<reference evidence="1" key="1">
    <citation type="journal article" date="2021" name="Proc. Natl. Acad. Sci. U.S.A.">
        <title>A Catalog of Tens of Thousands of Viruses from Human Metagenomes Reveals Hidden Associations with Chronic Diseases.</title>
        <authorList>
            <person name="Tisza M.J."/>
            <person name="Buck C.B."/>
        </authorList>
    </citation>
    <scope>NUCLEOTIDE SEQUENCE</scope>
    <source>
        <strain evidence="1">Ct3pR10</strain>
    </source>
</reference>
<accession>A0A8S5LWQ3</accession>
<evidence type="ECO:0000313" key="1">
    <source>
        <dbReference type="EMBL" id="DAD74396.1"/>
    </source>
</evidence>
<name>A0A8S5LWQ3_9CAUD</name>